<evidence type="ECO:0000256" key="1">
    <source>
        <dbReference type="ARBA" id="ARBA00004651"/>
    </source>
</evidence>
<dbReference type="InterPro" id="IPR005702">
    <property type="entry name" value="Wzc-like_C"/>
</dbReference>
<evidence type="ECO:0000256" key="6">
    <source>
        <dbReference type="ARBA" id="ARBA00022989"/>
    </source>
</evidence>
<dbReference type="InterPro" id="IPR027417">
    <property type="entry name" value="P-loop_NTPase"/>
</dbReference>
<reference evidence="12" key="1">
    <citation type="submission" date="2022-08" db="EMBL/GenBank/DDBJ databases">
        <title>Microvirga terrae sp. nov., isolated from soil.</title>
        <authorList>
            <person name="Kim K.H."/>
            <person name="Seo Y.L."/>
            <person name="Kim J.M."/>
            <person name="Lee J.K."/>
            <person name="Han D.M."/>
            <person name="Jeon C.O."/>
        </authorList>
    </citation>
    <scope>NUCLEOTIDE SEQUENCE</scope>
    <source>
        <strain evidence="12">R24</strain>
    </source>
</reference>
<sequence>MLYQQTNRGLRSAAEEGRSDAVDWADVIRFANLAKWPVVICAVLFAVAAFVYTLVAQPLYTASASIVLQNQKGLVISKEANGSIPMDVGEIETQMEMIKSERVTDEVIRTTDVDRLLTSVKQDQTRSLRQLLTSWIGFLGAQTDDHFEEEASELARKRNLVRQGLSVNRPGLSYAIQVNYVAREPEAAAVLANAYVQAYIAERHNQRRDAVKVATAWMEERVSQLRTQAEQAYTAAEEYREANIGVRPGTTADPSGETADQRRVKLKRLENAAQTLQSTYETFFQRLAELTQQQSAPGSDAVVLNTAEAPSAPSFPKKKLTLALALIAGAAAGIAGALIRHLISKLFVSPQYLQAAGLPYLGSIPAVSWAQKHASQDGLRRFLQRLGLGPRAKEYARSQSKSGGERAILESADSPFSTAILNIKVELDLAGLGRNIHTLGVVSTGPSDAASVVVSNLALLEALQGSALLVDAEGRNSQLFQALARPGSLGVVDAITRGGELSAALQQDNETGLYFLPYNAQPGLNLPIAAVPSRQLSRLFEAARAQAEVTIVHVPPIASAATKSLLPYLDALLILAETGQTGTRLLMDVVKEIETRGGNVMGVALYEGTGQDDQGQSWLHVPLLRKLRTLSASVS</sequence>
<evidence type="ECO:0000256" key="3">
    <source>
        <dbReference type="ARBA" id="ARBA00022692"/>
    </source>
</evidence>
<dbReference type="Proteomes" id="UP001017257">
    <property type="component" value="Chromosome"/>
</dbReference>
<proteinExistence type="predicted"/>
<protein>
    <submittedName>
        <fullName evidence="12">Wzz/FepE/Etk N-terminal domain-containing protein</fullName>
    </submittedName>
</protein>
<evidence type="ECO:0000259" key="10">
    <source>
        <dbReference type="Pfam" id="PF02706"/>
    </source>
</evidence>
<gene>
    <name evidence="12" type="ORF">HPT29_018145</name>
</gene>
<evidence type="ECO:0000313" key="12">
    <source>
        <dbReference type="EMBL" id="UVF18411.1"/>
    </source>
</evidence>
<dbReference type="InterPro" id="IPR032807">
    <property type="entry name" value="GNVR"/>
</dbReference>
<feature type="domain" description="Tyrosine-protein kinase G-rich" evidence="11">
    <location>
        <begin position="266"/>
        <end position="341"/>
    </location>
</feature>
<keyword evidence="13" id="KW-1185">Reference proteome</keyword>
<feature type="coiled-coil region" evidence="8">
    <location>
        <begin position="222"/>
        <end position="286"/>
    </location>
</feature>
<dbReference type="EMBL" id="CP102845">
    <property type="protein sequence ID" value="UVF18411.1"/>
    <property type="molecule type" value="Genomic_DNA"/>
</dbReference>
<evidence type="ECO:0000256" key="8">
    <source>
        <dbReference type="SAM" id="Coils"/>
    </source>
</evidence>
<dbReference type="Gene3D" id="3.40.50.300">
    <property type="entry name" value="P-loop containing nucleotide triphosphate hydrolases"/>
    <property type="match status" value="1"/>
</dbReference>
<dbReference type="PANTHER" id="PTHR32309:SF13">
    <property type="entry name" value="FERRIC ENTEROBACTIN TRANSPORT PROTEIN FEPE"/>
    <property type="match status" value="1"/>
</dbReference>
<accession>A0ABY5RQ09</accession>
<keyword evidence="3 9" id="KW-0812">Transmembrane</keyword>
<dbReference type="SUPFAM" id="SSF52540">
    <property type="entry name" value="P-loop containing nucleoside triphosphate hydrolases"/>
    <property type="match status" value="1"/>
</dbReference>
<keyword evidence="4" id="KW-0547">Nucleotide-binding</keyword>
<dbReference type="InterPro" id="IPR003856">
    <property type="entry name" value="LPS_length_determ_N"/>
</dbReference>
<keyword evidence="7 9" id="KW-0472">Membrane</keyword>
<dbReference type="Pfam" id="PF13807">
    <property type="entry name" value="GNVR"/>
    <property type="match status" value="1"/>
</dbReference>
<evidence type="ECO:0000256" key="5">
    <source>
        <dbReference type="ARBA" id="ARBA00022840"/>
    </source>
</evidence>
<keyword evidence="8" id="KW-0175">Coiled coil</keyword>
<dbReference type="PANTHER" id="PTHR32309">
    <property type="entry name" value="TYROSINE-PROTEIN KINASE"/>
    <property type="match status" value="1"/>
</dbReference>
<comment type="subcellular location">
    <subcellularLocation>
        <location evidence="1">Cell membrane</location>
        <topology evidence="1">Multi-pass membrane protein</topology>
    </subcellularLocation>
</comment>
<keyword evidence="2" id="KW-1003">Cell membrane</keyword>
<evidence type="ECO:0000256" key="4">
    <source>
        <dbReference type="ARBA" id="ARBA00022741"/>
    </source>
</evidence>
<dbReference type="RefSeq" id="WP_173947170.1">
    <property type="nucleotide sequence ID" value="NZ_CP102845.1"/>
</dbReference>
<name>A0ABY5RQ09_9HYPH</name>
<dbReference type="InterPro" id="IPR050445">
    <property type="entry name" value="Bact_polysacc_biosynth/exp"/>
</dbReference>
<evidence type="ECO:0000313" key="13">
    <source>
        <dbReference type="Proteomes" id="UP001017257"/>
    </source>
</evidence>
<dbReference type="CDD" id="cd05387">
    <property type="entry name" value="BY-kinase"/>
    <property type="match status" value="1"/>
</dbReference>
<organism evidence="12 13">
    <name type="scientific">Microvirga terrae</name>
    <dbReference type="NCBI Taxonomy" id="2740529"/>
    <lineage>
        <taxon>Bacteria</taxon>
        <taxon>Pseudomonadati</taxon>
        <taxon>Pseudomonadota</taxon>
        <taxon>Alphaproteobacteria</taxon>
        <taxon>Hyphomicrobiales</taxon>
        <taxon>Methylobacteriaceae</taxon>
        <taxon>Microvirga</taxon>
    </lineage>
</organism>
<keyword evidence="5" id="KW-0067">ATP-binding</keyword>
<evidence type="ECO:0000256" key="9">
    <source>
        <dbReference type="SAM" id="Phobius"/>
    </source>
</evidence>
<feature type="transmembrane region" description="Helical" evidence="9">
    <location>
        <begin position="36"/>
        <end position="55"/>
    </location>
</feature>
<evidence type="ECO:0000259" key="11">
    <source>
        <dbReference type="Pfam" id="PF13807"/>
    </source>
</evidence>
<dbReference type="Pfam" id="PF02706">
    <property type="entry name" value="Wzz"/>
    <property type="match status" value="1"/>
</dbReference>
<evidence type="ECO:0000256" key="7">
    <source>
        <dbReference type="ARBA" id="ARBA00023136"/>
    </source>
</evidence>
<feature type="domain" description="Polysaccharide chain length determinant N-terminal" evidence="10">
    <location>
        <begin position="35"/>
        <end position="110"/>
    </location>
</feature>
<evidence type="ECO:0000256" key="2">
    <source>
        <dbReference type="ARBA" id="ARBA00022475"/>
    </source>
</evidence>
<keyword evidence="6 9" id="KW-1133">Transmembrane helix</keyword>